<name>A0A6I6AH74_9PLAN</name>
<keyword evidence="2" id="KW-1185">Reference proteome</keyword>
<proteinExistence type="predicted"/>
<sequence length="213" mass="23965">MKIIHICGYSAVGKHHLIRKLKQANPKALDKLTAQQKYFVNRFGLVGNCKYPDPVSTQLKRDLSHLKKDIDSLIESRDGSCDTIVHHWQFSSTAISAYVREKDPTIKQNTVLIWVDPTIHIRNAVTNRTNLHYSRWSVDSLKNAFRKTFRCIVYSATEAAGLETPQSYELIDLAPAVELLPEINVSVVTPISQNLYGDVDTESLVSILCGNSL</sequence>
<evidence type="ECO:0000313" key="2">
    <source>
        <dbReference type="Proteomes" id="UP000427281"/>
    </source>
</evidence>
<dbReference type="Proteomes" id="UP000427281">
    <property type="component" value="Chromosome"/>
</dbReference>
<dbReference type="EMBL" id="CP043930">
    <property type="protein sequence ID" value="QGQ25588.1"/>
    <property type="molecule type" value="Genomic_DNA"/>
</dbReference>
<evidence type="ECO:0000313" key="1">
    <source>
        <dbReference type="EMBL" id="QGQ25588.1"/>
    </source>
</evidence>
<gene>
    <name evidence="1" type="ORF">F1728_24160</name>
</gene>
<reference evidence="1 2" key="1">
    <citation type="submission" date="2019-09" db="EMBL/GenBank/DDBJ databases">
        <title>Gimesia benthica sp. nov., a novel bacterium isolated from deep-sea water of the Northwest Indian Ocean.</title>
        <authorList>
            <person name="Dai X."/>
        </authorList>
    </citation>
    <scope>NUCLEOTIDE SEQUENCE [LARGE SCALE GENOMIC DNA]</scope>
    <source>
        <strain evidence="1 2">E7</strain>
    </source>
</reference>
<dbReference type="KEGG" id="gim:F1728_24160"/>
<dbReference type="AlphaFoldDB" id="A0A6I6AH74"/>
<dbReference type="RefSeq" id="WP_155366239.1">
    <property type="nucleotide sequence ID" value="NZ_CP043930.1"/>
</dbReference>
<organism evidence="1 2">
    <name type="scientific">Gimesia benthica</name>
    <dbReference type="NCBI Taxonomy" id="2608982"/>
    <lineage>
        <taxon>Bacteria</taxon>
        <taxon>Pseudomonadati</taxon>
        <taxon>Planctomycetota</taxon>
        <taxon>Planctomycetia</taxon>
        <taxon>Planctomycetales</taxon>
        <taxon>Planctomycetaceae</taxon>
        <taxon>Gimesia</taxon>
    </lineage>
</organism>
<accession>A0A6I6AH74</accession>
<protein>
    <submittedName>
        <fullName evidence="1">Uncharacterized protein</fullName>
    </submittedName>
</protein>